<dbReference type="EMBL" id="MLJI01000001">
    <property type="protein sequence ID" value="ORM92703.1"/>
    <property type="molecule type" value="Genomic_DNA"/>
</dbReference>
<comment type="caution">
    <text evidence="3">The sequence shown here is derived from an EMBL/GenBank/DDBJ whole genome shotgun (WGS) entry which is preliminary data.</text>
</comment>
<dbReference type="OrthoDB" id="5894719at2"/>
<reference evidence="3 4" key="1">
    <citation type="journal article" date="2017" name="Antonie Van Leeuwenhoek">
        <title>Phylogenomic resolution of the bacterial genus Pantoea and its relationship with Erwinia and Tatumella.</title>
        <authorList>
            <person name="Palmer M."/>
            <person name="Steenkamp E.T."/>
            <person name="Coetzee M.P."/>
            <person name="Chan W.Y."/>
            <person name="van Zyl E."/>
            <person name="De Maayer P."/>
            <person name="Coutinho T.A."/>
            <person name="Blom J."/>
            <person name="Smits T.H."/>
            <person name="Duffy B."/>
            <person name="Venter S.N."/>
        </authorList>
    </citation>
    <scope>NUCLEOTIDE SEQUENCE [LARGE SCALE GENOMIC DNA]</scope>
    <source>
        <strain evidence="3 4">LMG 2657</strain>
    </source>
</reference>
<organism evidence="3 4">
    <name type="scientific">Pantoea cypripedii</name>
    <name type="common">Pectobacterium cypripedii</name>
    <name type="synonym">Erwinia cypripedii</name>
    <dbReference type="NCBI Taxonomy" id="55209"/>
    <lineage>
        <taxon>Bacteria</taxon>
        <taxon>Pseudomonadati</taxon>
        <taxon>Pseudomonadota</taxon>
        <taxon>Gammaproteobacteria</taxon>
        <taxon>Enterobacterales</taxon>
        <taxon>Erwiniaceae</taxon>
        <taxon>Pantoea</taxon>
    </lineage>
</organism>
<dbReference type="Proteomes" id="UP000193749">
    <property type="component" value="Unassembled WGS sequence"/>
</dbReference>
<protein>
    <submittedName>
        <fullName evidence="3">Peptide ABC transporter substrate-binding protein</fullName>
    </submittedName>
</protein>
<dbReference type="PANTHER" id="PTHR30290">
    <property type="entry name" value="PERIPLASMIC BINDING COMPONENT OF ABC TRANSPORTER"/>
    <property type="match status" value="1"/>
</dbReference>
<feature type="domain" description="Solute-binding protein family 5" evidence="1">
    <location>
        <begin position="163"/>
        <end position="301"/>
    </location>
</feature>
<dbReference type="InterPro" id="IPR000914">
    <property type="entry name" value="SBP_5_dom"/>
</dbReference>
<dbReference type="AlphaFoldDB" id="A0A1X1ES64"/>
<proteinExistence type="predicted"/>
<dbReference type="InterPro" id="IPR039424">
    <property type="entry name" value="SBP_5"/>
</dbReference>
<keyword evidence="4" id="KW-1185">Reference proteome</keyword>
<dbReference type="GO" id="GO:0015833">
    <property type="term" value="P:peptide transport"/>
    <property type="evidence" value="ECO:0007669"/>
    <property type="project" value="TreeGrafter"/>
</dbReference>
<evidence type="ECO:0000313" key="4">
    <source>
        <dbReference type="Proteomes" id="UP000193749"/>
    </source>
</evidence>
<evidence type="ECO:0000259" key="2">
    <source>
        <dbReference type="Pfam" id="PF12793"/>
    </source>
</evidence>
<dbReference type="Pfam" id="PF00496">
    <property type="entry name" value="SBP_bac_5"/>
    <property type="match status" value="1"/>
</dbReference>
<evidence type="ECO:0000313" key="3">
    <source>
        <dbReference type="EMBL" id="ORM92703.1"/>
    </source>
</evidence>
<dbReference type="STRING" id="55209.HA50_04750"/>
<dbReference type="RefSeq" id="WP_084873171.1">
    <property type="nucleotide sequence ID" value="NZ_JAGGMY010000001.1"/>
</dbReference>
<dbReference type="Gene3D" id="3.40.190.10">
    <property type="entry name" value="Periplasmic binding protein-like II"/>
    <property type="match status" value="1"/>
</dbReference>
<evidence type="ECO:0000259" key="1">
    <source>
        <dbReference type="Pfam" id="PF00496"/>
    </source>
</evidence>
<sequence length="575" mass="65869">MRQLNRVNQFQRLWQLSQGETQHLSVATMAQHCFCSERHIRTLLRQWQEAGWLRWLGTAGRGKQGTLTFLTTPDQLRQQLLQQQLAAGEATQALQVLDVQPEHLLTMLRPLMGGQWLNQAPVLRIPYYRSLEALLPLHLTGRAEQHLARQIFSGLTRFRDNDVEGDLAHHWQHDESGCDWFFWLRPQLSWHNDEPLYATQLVTQLHKILRSAPGLRLLASVESITAPHPLALRIRLRHSDYWLPQRLAHQFCLLPHPELATIGSGAWKLAHFTDELVRLESHPRWHLQRPLIQAVEYWITPQLFDRTLGTSCRHPVQIAIGDPDELDALRPVDRSISLGFCYLAPRISSRLSSAQAKTLISLIQRSGMIQQLPLDEGLITPSQELLPGWPVPPPAEENVPLPATLTLHYHLPVELHVMTEALKPLLASYGCQLTCIFHDVKSWRDERELADADVVMGDRLIGDAPLFTLISWLENDPVWQPLRGAQSDIHLRQHLREIAQQQNPEQRAILSHQLFEQLMRAGYLLPLFNYRYQISAPPGVEGIQLNSLGWFDFTRAWIPPPAAVDTVHHTPEPVP</sequence>
<dbReference type="PANTHER" id="PTHR30290:SF19">
    <property type="entry name" value="ABC TRANSPORTER PERIPLASMIC BINDING PROTEIN"/>
    <property type="match status" value="1"/>
</dbReference>
<dbReference type="Pfam" id="PF12793">
    <property type="entry name" value="SgrR_N"/>
    <property type="match status" value="1"/>
</dbReference>
<feature type="domain" description="Transcriptional regulator SgrR N-terminal HTH" evidence="2">
    <location>
        <begin position="7"/>
        <end position="116"/>
    </location>
</feature>
<dbReference type="GO" id="GO:1904680">
    <property type="term" value="F:peptide transmembrane transporter activity"/>
    <property type="evidence" value="ECO:0007669"/>
    <property type="project" value="TreeGrafter"/>
</dbReference>
<name>A0A1X1ES64_PANCY</name>
<dbReference type="InterPro" id="IPR025370">
    <property type="entry name" value="SgrR_HTH_N"/>
</dbReference>
<accession>A0A1X1ES64</accession>
<dbReference type="SUPFAM" id="SSF53850">
    <property type="entry name" value="Periplasmic binding protein-like II"/>
    <property type="match status" value="1"/>
</dbReference>
<gene>
    <name evidence="3" type="ORF">HA50_04750</name>
</gene>